<evidence type="ECO:0000313" key="3">
    <source>
        <dbReference type="Proteomes" id="UP001165384"/>
    </source>
</evidence>
<proteinExistence type="predicted"/>
<sequence length="137" mass="15256">MLNTIQPFVNLANANLQATSHFFQAPELNELSKSNTDRFNKVAEDSFMQLTESDALRQLSREMIQNYSRFTNECMQSYFALMTQVPNSLANQVQDFSRQIEKGVSSGIRPLGRSSENVNAEGEEGEGKGKAKSARAA</sequence>
<evidence type="ECO:0000313" key="2">
    <source>
        <dbReference type="EMBL" id="MCG2578704.1"/>
    </source>
</evidence>
<name>A0ABS9K699_9RHOO</name>
<dbReference type="RefSeq" id="WP_275712094.1">
    <property type="nucleotide sequence ID" value="NZ_JAKLTN010000004.1"/>
</dbReference>
<evidence type="ECO:0000256" key="1">
    <source>
        <dbReference type="SAM" id="MobiDB-lite"/>
    </source>
</evidence>
<gene>
    <name evidence="2" type="ORF">LZ012_17025</name>
</gene>
<keyword evidence="3" id="KW-1185">Reference proteome</keyword>
<evidence type="ECO:0008006" key="4">
    <source>
        <dbReference type="Google" id="ProtNLM"/>
    </source>
</evidence>
<accession>A0ABS9K699</accession>
<feature type="region of interest" description="Disordered" evidence="1">
    <location>
        <begin position="104"/>
        <end position="137"/>
    </location>
</feature>
<reference evidence="2" key="1">
    <citation type="submission" date="2022-01" db="EMBL/GenBank/DDBJ databases">
        <authorList>
            <person name="Jo J.-H."/>
            <person name="Im W.-T."/>
        </authorList>
    </citation>
    <scope>NUCLEOTIDE SEQUENCE</scope>
    <source>
        <strain evidence="2">XY25</strain>
    </source>
</reference>
<dbReference type="EMBL" id="JAKLTN010000004">
    <property type="protein sequence ID" value="MCG2578704.1"/>
    <property type="molecule type" value="Genomic_DNA"/>
</dbReference>
<protein>
    <recommendedName>
        <fullName evidence="4">Phasin family protein</fullName>
    </recommendedName>
</protein>
<comment type="caution">
    <text evidence="2">The sequence shown here is derived from an EMBL/GenBank/DDBJ whole genome shotgun (WGS) entry which is preliminary data.</text>
</comment>
<dbReference type="Proteomes" id="UP001165384">
    <property type="component" value="Unassembled WGS sequence"/>
</dbReference>
<organism evidence="2 3">
    <name type="scientific">Dechloromonas hankyongensis</name>
    <dbReference type="NCBI Taxonomy" id="2908002"/>
    <lineage>
        <taxon>Bacteria</taxon>
        <taxon>Pseudomonadati</taxon>
        <taxon>Pseudomonadota</taxon>
        <taxon>Betaproteobacteria</taxon>
        <taxon>Rhodocyclales</taxon>
        <taxon>Azonexaceae</taxon>
        <taxon>Dechloromonas</taxon>
    </lineage>
</organism>